<dbReference type="Pfam" id="PF20219">
    <property type="entry name" value="DUF6579"/>
    <property type="match status" value="1"/>
</dbReference>
<dbReference type="AlphaFoldDB" id="A0A9W9WBW6"/>
<gene>
    <name evidence="2" type="ORF">N7509_001145</name>
</gene>
<evidence type="ECO:0000256" key="1">
    <source>
        <dbReference type="SAM" id="MobiDB-lite"/>
    </source>
</evidence>
<reference evidence="2" key="2">
    <citation type="journal article" date="2023" name="IMA Fungus">
        <title>Comparative genomic study of the Penicillium genus elucidates a diverse pangenome and 15 lateral gene transfer events.</title>
        <authorList>
            <person name="Petersen C."/>
            <person name="Sorensen T."/>
            <person name="Nielsen M.R."/>
            <person name="Sondergaard T.E."/>
            <person name="Sorensen J.L."/>
            <person name="Fitzpatrick D.A."/>
            <person name="Frisvad J.C."/>
            <person name="Nielsen K.L."/>
        </authorList>
    </citation>
    <scope>NUCLEOTIDE SEQUENCE</scope>
    <source>
        <strain evidence="2">IBT 29677</strain>
    </source>
</reference>
<feature type="compositionally biased region" description="Basic residues" evidence="1">
    <location>
        <begin position="332"/>
        <end position="344"/>
    </location>
</feature>
<dbReference type="OrthoDB" id="3852249at2759"/>
<keyword evidence="3" id="KW-1185">Reference proteome</keyword>
<evidence type="ECO:0000313" key="3">
    <source>
        <dbReference type="Proteomes" id="UP001147747"/>
    </source>
</evidence>
<dbReference type="InterPro" id="IPR046486">
    <property type="entry name" value="DUF6579"/>
</dbReference>
<reference evidence="2" key="1">
    <citation type="submission" date="2022-12" db="EMBL/GenBank/DDBJ databases">
        <authorList>
            <person name="Petersen C."/>
        </authorList>
    </citation>
    <scope>NUCLEOTIDE SEQUENCE</scope>
    <source>
        <strain evidence="2">IBT 29677</strain>
    </source>
</reference>
<dbReference type="RefSeq" id="XP_056494364.1">
    <property type="nucleotide sequence ID" value="XM_056625782.1"/>
</dbReference>
<dbReference type="Proteomes" id="UP001147747">
    <property type="component" value="Unassembled WGS sequence"/>
</dbReference>
<protein>
    <submittedName>
        <fullName evidence="2">Uncharacterized protein</fullName>
    </submittedName>
</protein>
<sequence length="352" mass="40158">MAKNKGLFARMKSGMMSGATEYALDTRVVKTLMGIAQKASLTADSINRYVPKMEIMGNSVCDNIVFATKFSMIASTAGIGIAIVAVYQGIEAMNLIGDRIKGISEELRVLTTLNAMEVVPKYIYDFIREGLDKQFDDGKSHWFFVYHPDTFWTPRFCKSIRERPLDPRFVGYTNQLDALFIFLLATRAELTREEREARRNGEKLRSVKFHVIIPVHQPTVLPEFLKFPEKVGDFIVEGKTYGNKELVWLNLPPEQERFLDGIGNWEPPTPSSIDIFMSWAGLREMPRQEEPRVLGCLPQHISESDESSDSELDSPVSEHKPDVGDNLSLPGSRRRVRRRRRKNSKRNDVKLD</sequence>
<name>A0A9W9WBW6_9EURO</name>
<dbReference type="GeneID" id="81364762"/>
<proteinExistence type="predicted"/>
<evidence type="ECO:0000313" key="2">
    <source>
        <dbReference type="EMBL" id="KAJ5414518.1"/>
    </source>
</evidence>
<accession>A0A9W9WBW6</accession>
<feature type="region of interest" description="Disordered" evidence="1">
    <location>
        <begin position="301"/>
        <end position="352"/>
    </location>
</feature>
<dbReference type="EMBL" id="JAPZBU010000003">
    <property type="protein sequence ID" value="KAJ5414518.1"/>
    <property type="molecule type" value="Genomic_DNA"/>
</dbReference>
<organism evidence="2 3">
    <name type="scientific">Penicillium cosmopolitanum</name>
    <dbReference type="NCBI Taxonomy" id="1131564"/>
    <lineage>
        <taxon>Eukaryota</taxon>
        <taxon>Fungi</taxon>
        <taxon>Dikarya</taxon>
        <taxon>Ascomycota</taxon>
        <taxon>Pezizomycotina</taxon>
        <taxon>Eurotiomycetes</taxon>
        <taxon>Eurotiomycetidae</taxon>
        <taxon>Eurotiales</taxon>
        <taxon>Aspergillaceae</taxon>
        <taxon>Penicillium</taxon>
    </lineage>
</organism>
<comment type="caution">
    <text evidence="2">The sequence shown here is derived from an EMBL/GenBank/DDBJ whole genome shotgun (WGS) entry which is preliminary data.</text>
</comment>